<comment type="caution">
    <text evidence="2">The sequence shown here is derived from an EMBL/GenBank/DDBJ whole genome shotgun (WGS) entry which is preliminary data.</text>
</comment>
<dbReference type="Proteomes" id="UP001356170">
    <property type="component" value="Unassembled WGS sequence"/>
</dbReference>
<gene>
    <name evidence="2" type="ORF">V3390_00180</name>
</gene>
<evidence type="ECO:0000313" key="3">
    <source>
        <dbReference type="Proteomes" id="UP001356170"/>
    </source>
</evidence>
<evidence type="ECO:0000256" key="1">
    <source>
        <dbReference type="SAM" id="Phobius"/>
    </source>
</evidence>
<dbReference type="RefSeq" id="WP_331702844.1">
    <property type="nucleotide sequence ID" value="NZ_JAZHBO010000001.1"/>
</dbReference>
<accession>A0ABU7UVQ2</accession>
<proteinExistence type="predicted"/>
<keyword evidence="1" id="KW-0812">Transmembrane</keyword>
<sequence length="118" mass="13471">MTEIVLSTPIVVTLILAWLGSIVAFGKILLAQFEKRVETQFNAAAQTRDQQYSSLSRDFLTERERVTVLITEFQGICKELPLAYVRREDWIRFSTQIDHKLDKLAELVISAGNTNARN</sequence>
<name>A0ABU7UVQ2_9GAMM</name>
<feature type="transmembrane region" description="Helical" evidence="1">
    <location>
        <begin position="6"/>
        <end position="30"/>
    </location>
</feature>
<reference evidence="2 3" key="1">
    <citation type="submission" date="2024-01" db="EMBL/GenBank/DDBJ databases">
        <title>Novel species of the genus Luteimonas isolated from rivers.</title>
        <authorList>
            <person name="Lu H."/>
        </authorList>
    </citation>
    <scope>NUCLEOTIDE SEQUENCE [LARGE SCALE GENOMIC DNA]</scope>
    <source>
        <strain evidence="2 3">FXH3W</strain>
    </source>
</reference>
<keyword evidence="3" id="KW-1185">Reference proteome</keyword>
<organism evidence="2 3">
    <name type="scientific">Aquilutibacter rugosus</name>
    <dbReference type="NCBI Taxonomy" id="3115820"/>
    <lineage>
        <taxon>Bacteria</taxon>
        <taxon>Pseudomonadati</taxon>
        <taxon>Pseudomonadota</taxon>
        <taxon>Gammaproteobacteria</taxon>
        <taxon>Lysobacterales</taxon>
        <taxon>Lysobacteraceae</taxon>
        <taxon>Aquilutibacter</taxon>
    </lineage>
</organism>
<keyword evidence="1" id="KW-1133">Transmembrane helix</keyword>
<dbReference type="EMBL" id="JAZHBO010000001">
    <property type="protein sequence ID" value="MEF2154664.1"/>
    <property type="molecule type" value="Genomic_DNA"/>
</dbReference>
<keyword evidence="1" id="KW-0472">Membrane</keyword>
<evidence type="ECO:0000313" key="2">
    <source>
        <dbReference type="EMBL" id="MEF2154664.1"/>
    </source>
</evidence>
<protein>
    <submittedName>
        <fullName evidence="2">Uncharacterized protein</fullName>
    </submittedName>
</protein>